<feature type="compositionally biased region" description="Polar residues" evidence="1">
    <location>
        <begin position="28"/>
        <end position="38"/>
    </location>
</feature>
<evidence type="ECO:0000313" key="3">
    <source>
        <dbReference type="Proteomes" id="UP001345963"/>
    </source>
</evidence>
<dbReference type="Proteomes" id="UP001345963">
    <property type="component" value="Unassembled WGS sequence"/>
</dbReference>
<dbReference type="EMBL" id="JAHUTI010011673">
    <property type="protein sequence ID" value="MED6236302.1"/>
    <property type="molecule type" value="Genomic_DNA"/>
</dbReference>
<feature type="region of interest" description="Disordered" evidence="1">
    <location>
        <begin position="1"/>
        <end position="38"/>
    </location>
</feature>
<organism evidence="2 3">
    <name type="scientific">Ataeniobius toweri</name>
    <dbReference type="NCBI Taxonomy" id="208326"/>
    <lineage>
        <taxon>Eukaryota</taxon>
        <taxon>Metazoa</taxon>
        <taxon>Chordata</taxon>
        <taxon>Craniata</taxon>
        <taxon>Vertebrata</taxon>
        <taxon>Euteleostomi</taxon>
        <taxon>Actinopterygii</taxon>
        <taxon>Neopterygii</taxon>
        <taxon>Teleostei</taxon>
        <taxon>Neoteleostei</taxon>
        <taxon>Acanthomorphata</taxon>
        <taxon>Ovalentaria</taxon>
        <taxon>Atherinomorphae</taxon>
        <taxon>Cyprinodontiformes</taxon>
        <taxon>Goodeidae</taxon>
        <taxon>Ataeniobius</taxon>
    </lineage>
</organism>
<reference evidence="2 3" key="1">
    <citation type="submission" date="2021-07" db="EMBL/GenBank/DDBJ databases">
        <authorList>
            <person name="Palmer J.M."/>
        </authorList>
    </citation>
    <scope>NUCLEOTIDE SEQUENCE [LARGE SCALE GENOMIC DNA]</scope>
    <source>
        <strain evidence="2 3">AT_MEX2019</strain>
        <tissue evidence="2">Muscle</tissue>
    </source>
</reference>
<sequence length="102" mass="11049">MEAMSTPQSGRCAPLGRKHDAADRGHIQSGNTVSMTGCSRSATIRRQVVRVQLSSTWMEGAKVSLENIAPTTILPSPACHLLIASWCHVVSRSATHMHLKSR</sequence>
<accession>A0ABU7ADV9</accession>
<evidence type="ECO:0000256" key="1">
    <source>
        <dbReference type="SAM" id="MobiDB-lite"/>
    </source>
</evidence>
<protein>
    <submittedName>
        <fullName evidence="2">Uncharacterized protein</fullName>
    </submittedName>
</protein>
<proteinExistence type="predicted"/>
<gene>
    <name evidence="2" type="ORF">ATANTOWER_007250</name>
</gene>
<name>A0ABU7ADV9_9TELE</name>
<feature type="compositionally biased region" description="Basic and acidic residues" evidence="1">
    <location>
        <begin position="17"/>
        <end position="26"/>
    </location>
</feature>
<keyword evidence="3" id="KW-1185">Reference proteome</keyword>
<comment type="caution">
    <text evidence="2">The sequence shown here is derived from an EMBL/GenBank/DDBJ whole genome shotgun (WGS) entry which is preliminary data.</text>
</comment>
<evidence type="ECO:0000313" key="2">
    <source>
        <dbReference type="EMBL" id="MED6236302.1"/>
    </source>
</evidence>